<dbReference type="EMBL" id="LR778114">
    <property type="protein sequence ID" value="CAB1127655.1"/>
    <property type="molecule type" value="Genomic_DNA"/>
</dbReference>
<keyword evidence="1" id="KW-0732">Signal</keyword>
<sequence>MSRRLALSLAGLSLAGLAAGGCGPAAAPHPAPLAYRWPAGPRQYTYNLDAVLTAPANGQGSTTYDLAARFRAAVAPLGHGLARLTLDLLNGEASRNGQALGGIVPAAGLSVSVILNRHGLPAGSGQPAPSGAWSPLVVPALPARPWQGALQWSRTDTLTLPDGARLTVVEHNRLTPGGGGQLDLRVSGSGTLSGPGLPAPETATLDGITVLSAGTHLPLSSRWTARGYGPGGQAVRLRITLTRDNP</sequence>
<evidence type="ECO:0000313" key="2">
    <source>
        <dbReference type="EMBL" id="CAB1127655.1"/>
    </source>
</evidence>
<reference evidence="2 3" key="1">
    <citation type="submission" date="2020-02" db="EMBL/GenBank/DDBJ databases">
        <authorList>
            <person name="Hogendoorn C."/>
        </authorList>
    </citation>
    <scope>NUCLEOTIDE SEQUENCE [LARGE SCALE GENOMIC DNA]</scope>
    <source>
        <strain evidence="2">R501</strain>
    </source>
</reference>
<dbReference type="AlphaFoldDB" id="A0A6F8ZD29"/>
<feature type="signal peptide" evidence="1">
    <location>
        <begin position="1"/>
        <end position="27"/>
    </location>
</feature>
<keyword evidence="3" id="KW-1185">Reference proteome</keyword>
<dbReference type="PROSITE" id="PS51257">
    <property type="entry name" value="PROKAR_LIPOPROTEIN"/>
    <property type="match status" value="1"/>
</dbReference>
<evidence type="ECO:0000256" key="1">
    <source>
        <dbReference type="SAM" id="SignalP"/>
    </source>
</evidence>
<evidence type="ECO:0000313" key="3">
    <source>
        <dbReference type="Proteomes" id="UP000503399"/>
    </source>
</evidence>
<name>A0A6F8ZD29_9FIRM</name>
<protein>
    <submittedName>
        <fullName evidence="2">Uncharacterized protein</fullName>
    </submittedName>
</protein>
<organism evidence="2 3">
    <name type="scientific">Candidatus Hydrogenisulfobacillus filiaventi</name>
    <dbReference type="NCBI Taxonomy" id="2707344"/>
    <lineage>
        <taxon>Bacteria</taxon>
        <taxon>Bacillati</taxon>
        <taxon>Bacillota</taxon>
        <taxon>Clostridia</taxon>
        <taxon>Eubacteriales</taxon>
        <taxon>Clostridiales Family XVII. Incertae Sedis</taxon>
        <taxon>Candidatus Hydrogenisulfobacillus</taxon>
    </lineage>
</organism>
<feature type="chain" id="PRO_5026165118" evidence="1">
    <location>
        <begin position="28"/>
        <end position="246"/>
    </location>
</feature>
<dbReference type="KEGG" id="hfv:R50_0149"/>
<dbReference type="Proteomes" id="UP000503399">
    <property type="component" value="Chromosome"/>
</dbReference>
<proteinExistence type="predicted"/>
<gene>
    <name evidence="2" type="ORF">R50_0149</name>
</gene>
<accession>A0A6F8ZD29</accession>